<name>W4JVT7_HETIT</name>
<dbReference type="InParanoid" id="W4JVT7"/>
<organism evidence="1 2">
    <name type="scientific">Heterobasidion irregulare (strain TC 32-1)</name>
    <dbReference type="NCBI Taxonomy" id="747525"/>
    <lineage>
        <taxon>Eukaryota</taxon>
        <taxon>Fungi</taxon>
        <taxon>Dikarya</taxon>
        <taxon>Basidiomycota</taxon>
        <taxon>Agaricomycotina</taxon>
        <taxon>Agaricomycetes</taxon>
        <taxon>Russulales</taxon>
        <taxon>Bondarzewiaceae</taxon>
        <taxon>Heterobasidion</taxon>
        <taxon>Heterobasidion annosum species complex</taxon>
    </lineage>
</organism>
<dbReference type="HOGENOM" id="CLU_2527735_0_0_1"/>
<dbReference type="GeneID" id="20667862"/>
<dbReference type="Proteomes" id="UP000030671">
    <property type="component" value="Unassembled WGS sequence"/>
</dbReference>
<accession>W4JVT7</accession>
<evidence type="ECO:0000313" key="2">
    <source>
        <dbReference type="Proteomes" id="UP000030671"/>
    </source>
</evidence>
<dbReference type="KEGG" id="hir:HETIRDRAFT_163666"/>
<gene>
    <name evidence="1" type="ORF">HETIRDRAFT_163666</name>
</gene>
<evidence type="ECO:0000313" key="1">
    <source>
        <dbReference type="EMBL" id="ETW77678.1"/>
    </source>
</evidence>
<sequence length="84" mass="8978">MYPPSHPTLSPAPTSSARSTAVVLIQHGACPVYVFPPAPLFSSADNSYAPIPFGIGVMDQQQRFSAVRGYLSLANMTPAIDRML</sequence>
<proteinExistence type="predicted"/>
<dbReference type="RefSeq" id="XP_009549716.1">
    <property type="nucleotide sequence ID" value="XM_009551421.1"/>
</dbReference>
<keyword evidence="2" id="KW-1185">Reference proteome</keyword>
<dbReference type="AlphaFoldDB" id="W4JVT7"/>
<dbReference type="EMBL" id="KI925462">
    <property type="protein sequence ID" value="ETW77678.1"/>
    <property type="molecule type" value="Genomic_DNA"/>
</dbReference>
<reference evidence="1 2" key="1">
    <citation type="journal article" date="2012" name="New Phytol.">
        <title>Insight into trade-off between wood decay and parasitism from the genome of a fungal forest pathogen.</title>
        <authorList>
            <person name="Olson A."/>
            <person name="Aerts A."/>
            <person name="Asiegbu F."/>
            <person name="Belbahri L."/>
            <person name="Bouzid O."/>
            <person name="Broberg A."/>
            <person name="Canback B."/>
            <person name="Coutinho P.M."/>
            <person name="Cullen D."/>
            <person name="Dalman K."/>
            <person name="Deflorio G."/>
            <person name="van Diepen L.T."/>
            <person name="Dunand C."/>
            <person name="Duplessis S."/>
            <person name="Durling M."/>
            <person name="Gonthier P."/>
            <person name="Grimwood J."/>
            <person name="Fossdal C.G."/>
            <person name="Hansson D."/>
            <person name="Henrissat B."/>
            <person name="Hietala A."/>
            <person name="Himmelstrand K."/>
            <person name="Hoffmeister D."/>
            <person name="Hogberg N."/>
            <person name="James T.Y."/>
            <person name="Karlsson M."/>
            <person name="Kohler A."/>
            <person name="Kues U."/>
            <person name="Lee Y.H."/>
            <person name="Lin Y.C."/>
            <person name="Lind M."/>
            <person name="Lindquist E."/>
            <person name="Lombard V."/>
            <person name="Lucas S."/>
            <person name="Lunden K."/>
            <person name="Morin E."/>
            <person name="Murat C."/>
            <person name="Park J."/>
            <person name="Raffaello T."/>
            <person name="Rouze P."/>
            <person name="Salamov A."/>
            <person name="Schmutz J."/>
            <person name="Solheim H."/>
            <person name="Stahlberg J."/>
            <person name="Velez H."/>
            <person name="de Vries R.P."/>
            <person name="Wiebenga A."/>
            <person name="Woodward S."/>
            <person name="Yakovlev I."/>
            <person name="Garbelotto M."/>
            <person name="Martin F."/>
            <person name="Grigoriev I.V."/>
            <person name="Stenlid J."/>
        </authorList>
    </citation>
    <scope>NUCLEOTIDE SEQUENCE [LARGE SCALE GENOMIC DNA]</scope>
    <source>
        <strain evidence="1 2">TC 32-1</strain>
    </source>
</reference>
<protein>
    <submittedName>
        <fullName evidence="1">Uncharacterized protein</fullName>
    </submittedName>
</protein>